<name>A0A7S3QAZ8_9STRA</name>
<dbReference type="PROSITE" id="PS51060">
    <property type="entry name" value="PARP_ALPHA_HD"/>
    <property type="match status" value="1"/>
</dbReference>
<evidence type="ECO:0000256" key="7">
    <source>
        <dbReference type="ARBA" id="ARBA00047597"/>
    </source>
</evidence>
<dbReference type="Pfam" id="PF05406">
    <property type="entry name" value="WGR"/>
    <property type="match status" value="1"/>
</dbReference>
<dbReference type="SUPFAM" id="SSF47587">
    <property type="entry name" value="Domain of poly(ADP-ribose) polymerase"/>
    <property type="match status" value="1"/>
</dbReference>
<protein>
    <recommendedName>
        <fullName evidence="8">NAD(P)(+)--arginine ADP-ribosyltransferase</fullName>
        <ecNumber evidence="8">2.4.2.31</ecNumber>
    </recommendedName>
    <alternativeName>
        <fullName evidence="8">Mono(ADP-ribosyl)transferase</fullName>
    </alternativeName>
</protein>
<dbReference type="InterPro" id="IPR004102">
    <property type="entry name" value="Poly(ADP-ribose)pol_reg_dom"/>
</dbReference>
<sequence>MHFSVPLSQMPMNHDDGGGATTTTTTTKKEAPAAVKKGATAKKPAAAKNPTAVKKEVVAKKLAVVKKESAAKKIPAAKKQKGATAKKVKIEADTKAEKPPPSTPPTPPPPGNKVSYAPATPGTPSSSGRRKPMTIIPNSSAYTVVDDYDVKLMLSDSVSMNSNKFYKVQLLRHTTDDTFFIATTWGRLGEVGKHQLKGGQPDQQKAVKDFCKVFRSKTQNAWGTCPFVRIDGKYQIVETTVGDDASGDGTAALGRLTEEQINQGQKVLTYIRSVLETENAKKPSKTRKPPIHVLGKLSNDFYSLIPTSSGRQRPPSLDNLEIVTEKEGLLEFWLRMGFEELGDGDIDGSPIEGVFELPIPKTLTAAASGIANSGSIKSSTIRGKQLAKGGAVSMGAELYSAILLYTGNSIYSELNRCLRSDWNSVRKYWNYLRLYFEAMDAMESKATTLYRGIAVDLYDEYEPGKVITWWSVSSCTASKSVAQNFMNQLGGSAATFLTLKTKKACDVSSLSFYPHEAESLLRPGTRLRVLKRNRKGKVVEIEVEEVLEDDV</sequence>
<dbReference type="InterPro" id="IPR000768">
    <property type="entry name" value="ART"/>
</dbReference>
<dbReference type="CDD" id="cd07997">
    <property type="entry name" value="WGR_PARP"/>
    <property type="match status" value="1"/>
</dbReference>
<comment type="catalytic activity">
    <reaction evidence="6">
        <text>NAD(+) + (ADP-D-ribosyl)n-acceptor = nicotinamide + (ADP-D-ribosyl)n+1-acceptor + H(+).</text>
        <dbReference type="EC" id="2.4.2.30"/>
    </reaction>
</comment>
<dbReference type="InterPro" id="IPR036930">
    <property type="entry name" value="WGR_dom_sf"/>
</dbReference>
<dbReference type="PANTHER" id="PTHR10459:SF60">
    <property type="entry name" value="POLY [ADP-RIBOSE] POLYMERASE 2"/>
    <property type="match status" value="1"/>
</dbReference>
<evidence type="ECO:0000256" key="5">
    <source>
        <dbReference type="ARBA" id="ARBA00023027"/>
    </source>
</evidence>
<dbReference type="EC" id="2.4.2.31" evidence="8"/>
<evidence type="ECO:0000256" key="6">
    <source>
        <dbReference type="ARBA" id="ARBA00033987"/>
    </source>
</evidence>
<dbReference type="GO" id="GO:0003950">
    <property type="term" value="F:NAD+ poly-ADP-ribosyltransferase activity"/>
    <property type="evidence" value="ECO:0007669"/>
    <property type="project" value="UniProtKB-EC"/>
</dbReference>
<evidence type="ECO:0000259" key="11">
    <source>
        <dbReference type="PROSITE" id="PS51977"/>
    </source>
</evidence>
<feature type="compositionally biased region" description="Basic residues" evidence="9">
    <location>
        <begin position="75"/>
        <end position="87"/>
    </location>
</feature>
<comment type="catalytic activity">
    <reaction evidence="7 8">
        <text>L-arginyl-[protein] + NAD(+) = N(omega)-(ADP-D-ribosyl)-L-arginyl-[protein] + nicotinamide + H(+)</text>
        <dbReference type="Rhea" id="RHEA:19149"/>
        <dbReference type="Rhea" id="RHEA-COMP:10532"/>
        <dbReference type="Rhea" id="RHEA-COMP:15087"/>
        <dbReference type="ChEBI" id="CHEBI:15378"/>
        <dbReference type="ChEBI" id="CHEBI:17154"/>
        <dbReference type="ChEBI" id="CHEBI:29965"/>
        <dbReference type="ChEBI" id="CHEBI:57540"/>
        <dbReference type="ChEBI" id="CHEBI:142554"/>
        <dbReference type="EC" id="2.4.2.31"/>
    </reaction>
</comment>
<evidence type="ECO:0000259" key="10">
    <source>
        <dbReference type="PROSITE" id="PS51060"/>
    </source>
</evidence>
<feature type="domain" description="WGR" evidence="11">
    <location>
        <begin position="141"/>
        <end position="234"/>
    </location>
</feature>
<dbReference type="Pfam" id="PF02877">
    <property type="entry name" value="PARP_reg"/>
    <property type="match status" value="1"/>
</dbReference>
<organism evidence="12">
    <name type="scientific">Chaetoceros debilis</name>
    <dbReference type="NCBI Taxonomy" id="122233"/>
    <lineage>
        <taxon>Eukaryota</taxon>
        <taxon>Sar</taxon>
        <taxon>Stramenopiles</taxon>
        <taxon>Ochrophyta</taxon>
        <taxon>Bacillariophyta</taxon>
        <taxon>Coscinodiscophyceae</taxon>
        <taxon>Chaetocerotophycidae</taxon>
        <taxon>Chaetocerotales</taxon>
        <taxon>Chaetocerotaceae</taxon>
        <taxon>Chaetoceros</taxon>
    </lineage>
</organism>
<evidence type="ECO:0000256" key="1">
    <source>
        <dbReference type="ARBA" id="ARBA00009558"/>
    </source>
</evidence>
<evidence type="ECO:0000256" key="8">
    <source>
        <dbReference type="RuleBase" id="RU361228"/>
    </source>
</evidence>
<dbReference type="Gene3D" id="2.20.140.10">
    <property type="entry name" value="WGR domain"/>
    <property type="match status" value="1"/>
</dbReference>
<evidence type="ECO:0000256" key="3">
    <source>
        <dbReference type="ARBA" id="ARBA00022679"/>
    </source>
</evidence>
<dbReference type="SMART" id="SM00773">
    <property type="entry name" value="WGR"/>
    <property type="match status" value="1"/>
</dbReference>
<accession>A0A7S3QAZ8</accession>
<dbReference type="Pfam" id="PF01129">
    <property type="entry name" value="ART"/>
    <property type="match status" value="1"/>
</dbReference>
<feature type="compositionally biased region" description="Pro residues" evidence="9">
    <location>
        <begin position="99"/>
        <end position="111"/>
    </location>
</feature>
<feature type="region of interest" description="Disordered" evidence="9">
    <location>
        <begin position="1"/>
        <end position="55"/>
    </location>
</feature>
<proteinExistence type="inferred from homology"/>
<feature type="compositionally biased region" description="Polar residues" evidence="9">
    <location>
        <begin position="1"/>
        <end position="11"/>
    </location>
</feature>
<feature type="domain" description="PARP alpha-helical" evidence="10">
    <location>
        <begin position="217"/>
        <end position="344"/>
    </location>
</feature>
<dbReference type="PROSITE" id="PS51996">
    <property type="entry name" value="TR_MART"/>
    <property type="match status" value="1"/>
</dbReference>
<evidence type="ECO:0000313" key="12">
    <source>
        <dbReference type="EMBL" id="CAE0470717.1"/>
    </source>
</evidence>
<keyword evidence="3 8" id="KW-0808">Transferase</keyword>
<comment type="similarity">
    <text evidence="1 8">Belongs to the Arg-specific ADP-ribosyltransferase family.</text>
</comment>
<dbReference type="GO" id="GO:0070212">
    <property type="term" value="P:protein poly-ADP-ribosylation"/>
    <property type="evidence" value="ECO:0007669"/>
    <property type="project" value="TreeGrafter"/>
</dbReference>
<dbReference type="Gene3D" id="3.90.176.10">
    <property type="entry name" value="Toxin ADP-ribosyltransferase, Chain A, domain 1"/>
    <property type="match status" value="1"/>
</dbReference>
<dbReference type="GO" id="GO:0006302">
    <property type="term" value="P:double-strand break repair"/>
    <property type="evidence" value="ECO:0007669"/>
    <property type="project" value="TreeGrafter"/>
</dbReference>
<dbReference type="GO" id="GO:0005730">
    <property type="term" value="C:nucleolus"/>
    <property type="evidence" value="ECO:0007669"/>
    <property type="project" value="TreeGrafter"/>
</dbReference>
<dbReference type="InterPro" id="IPR008893">
    <property type="entry name" value="WGR_domain"/>
</dbReference>
<dbReference type="AlphaFoldDB" id="A0A7S3QAZ8"/>
<keyword evidence="5 8" id="KW-0520">NAD</keyword>
<keyword evidence="4" id="KW-0548">Nucleotidyltransferase</keyword>
<dbReference type="GO" id="GO:0106274">
    <property type="term" value="F:NAD+-protein-arginine ADP-ribosyltransferase activity"/>
    <property type="evidence" value="ECO:0007669"/>
    <property type="project" value="UniProtKB-EC"/>
</dbReference>
<evidence type="ECO:0000256" key="2">
    <source>
        <dbReference type="ARBA" id="ARBA00022676"/>
    </source>
</evidence>
<dbReference type="InterPro" id="IPR050800">
    <property type="entry name" value="ARTD/PARP"/>
</dbReference>
<keyword evidence="2 8" id="KW-0328">Glycosyltransferase</keyword>
<dbReference type="PANTHER" id="PTHR10459">
    <property type="entry name" value="DNA LIGASE"/>
    <property type="match status" value="1"/>
</dbReference>
<keyword evidence="8" id="KW-0521">NADP</keyword>
<feature type="region of interest" description="Disordered" evidence="9">
    <location>
        <begin position="68"/>
        <end position="134"/>
    </location>
</feature>
<dbReference type="EMBL" id="HBIO01020220">
    <property type="protein sequence ID" value="CAE0470717.1"/>
    <property type="molecule type" value="Transcribed_RNA"/>
</dbReference>
<reference evidence="12" key="1">
    <citation type="submission" date="2021-01" db="EMBL/GenBank/DDBJ databases">
        <authorList>
            <person name="Corre E."/>
            <person name="Pelletier E."/>
            <person name="Niang G."/>
            <person name="Scheremetjew M."/>
            <person name="Finn R."/>
            <person name="Kale V."/>
            <person name="Holt S."/>
            <person name="Cochrane G."/>
            <person name="Meng A."/>
            <person name="Brown T."/>
            <person name="Cohen L."/>
        </authorList>
    </citation>
    <scope>NUCLEOTIDE SEQUENCE</scope>
    <source>
        <strain evidence="12">MM31A-1</strain>
    </source>
</reference>
<evidence type="ECO:0000256" key="4">
    <source>
        <dbReference type="ARBA" id="ARBA00022695"/>
    </source>
</evidence>
<feature type="compositionally biased region" description="Low complexity" evidence="9">
    <location>
        <begin position="21"/>
        <end position="52"/>
    </location>
</feature>
<feature type="compositionally biased region" description="Basic and acidic residues" evidence="9">
    <location>
        <begin position="88"/>
        <end position="98"/>
    </location>
</feature>
<dbReference type="GO" id="GO:0016779">
    <property type="term" value="F:nucleotidyltransferase activity"/>
    <property type="evidence" value="ECO:0007669"/>
    <property type="project" value="UniProtKB-KW"/>
</dbReference>
<dbReference type="PROSITE" id="PS51977">
    <property type="entry name" value="WGR"/>
    <property type="match status" value="1"/>
</dbReference>
<dbReference type="SUPFAM" id="SSF56399">
    <property type="entry name" value="ADP-ribosylation"/>
    <property type="match status" value="1"/>
</dbReference>
<evidence type="ECO:0000256" key="9">
    <source>
        <dbReference type="SAM" id="MobiDB-lite"/>
    </source>
</evidence>
<dbReference type="Gene3D" id="1.20.142.10">
    <property type="entry name" value="Poly(ADP-ribose) polymerase, regulatory domain"/>
    <property type="match status" value="1"/>
</dbReference>
<dbReference type="SUPFAM" id="SSF142921">
    <property type="entry name" value="WGR domain-like"/>
    <property type="match status" value="1"/>
</dbReference>
<dbReference type="InterPro" id="IPR036616">
    <property type="entry name" value="Poly(ADP-ribose)pol_reg_dom_sf"/>
</dbReference>
<gene>
    <name evidence="12" type="ORF">CDEB00056_LOCUS15570</name>
</gene>